<organism evidence="10 11">
    <name type="scientific">Stylophora pistillata</name>
    <name type="common">Smooth cauliflower coral</name>
    <dbReference type="NCBI Taxonomy" id="50429"/>
    <lineage>
        <taxon>Eukaryota</taxon>
        <taxon>Metazoa</taxon>
        <taxon>Cnidaria</taxon>
        <taxon>Anthozoa</taxon>
        <taxon>Hexacorallia</taxon>
        <taxon>Scleractinia</taxon>
        <taxon>Astrocoeniina</taxon>
        <taxon>Pocilloporidae</taxon>
        <taxon>Stylophora</taxon>
    </lineage>
</organism>
<dbReference type="Gene3D" id="1.25.40.10">
    <property type="entry name" value="Tetratricopeptide repeat domain"/>
    <property type="match status" value="3"/>
</dbReference>
<dbReference type="PANTHER" id="PTHR21319">
    <property type="entry name" value="RING FINGER AND CHY ZINC FINGER DOMAIN-CONTAINING PROTEIN 1"/>
    <property type="match status" value="1"/>
</dbReference>
<feature type="region of interest" description="Disordered" evidence="6">
    <location>
        <begin position="1364"/>
        <end position="1385"/>
    </location>
</feature>
<dbReference type="Proteomes" id="UP000225706">
    <property type="component" value="Unassembled WGS sequence"/>
</dbReference>
<dbReference type="PANTHER" id="PTHR21319:SF53">
    <property type="entry name" value="RING FINGER AND CHY ZINC FINGER DOMAIN-CONTAINING PROTEIN 1"/>
    <property type="match status" value="1"/>
</dbReference>
<feature type="region of interest" description="Disordered" evidence="6">
    <location>
        <begin position="1844"/>
        <end position="1879"/>
    </location>
</feature>
<dbReference type="CDD" id="cd16448">
    <property type="entry name" value="RING-H2"/>
    <property type="match status" value="1"/>
</dbReference>
<evidence type="ECO:0000313" key="10">
    <source>
        <dbReference type="EMBL" id="PFX25159.1"/>
    </source>
</evidence>
<keyword evidence="1" id="KW-0479">Metal-binding</keyword>
<evidence type="ECO:0000256" key="4">
    <source>
        <dbReference type="PROSITE-ProRule" id="PRU00601"/>
    </source>
</evidence>
<feature type="compositionally biased region" description="Low complexity" evidence="6">
    <location>
        <begin position="1844"/>
        <end position="1855"/>
    </location>
</feature>
<dbReference type="InterPro" id="IPR019734">
    <property type="entry name" value="TPR_rpt"/>
</dbReference>
<sequence length="2904" mass="324937">MCDKDAGDRPSNCSCPCKKLQKCYSHEAIIDEPSSIENLAPSRRVLKSCDKGQAYLKASLSRVMQTMLVSLEGSEAHFIFLSSQGDSPDELNILHFLISLASDTAYLEEIAKGFDNYPGDGNLMNNVGVMLTRRVKYNLSEKCFLRTLHYFRDKEDHLGIAVVTVNLAVFHMICGDFKKAQSYCNDAVELCLVITKAPPADVHLLWKVVFRLNLLCQKLKNYKSFHEILRVAVKFDVCGISDAFALKYMKQLMTLQLKEHEGEKNKHEELEEFALQLFAADAFMKTQPLTADFITTVMTLAEMYCTIKCLKEARQLIDKLEATFLHVYGGNGPFFGFLQYQIGHFKVKYCEASEAQSALQKAEEIFIRYFGRGYHMVGSCKSVLGTCALHKGNLKEVHHHLKEACILFEKLNHHHPEVGEILLKLADLEGRAGNFENAKLIIEEALEIFISACGKVSLQTASAYLQGASILKRKEKFMRSALDKVKKANDIFVHHGLHHDHPDVAFCHYLRGQLLHSLGQVKEAEEEFLFVHHQLSSRDDLSMKTKVIAPELYRMFFVVDADGLALRGSCCSHFLSLVSLADMKTGDEKRGHIKEIFNCLEELDSTVLTVSDYLGKYVHCTLQRTLEANVQVYFTLILNSATSLGEDESFSSKYSGKEKKQPGDYDNVYLLSSCSNNGKGPQFLLFWKTSDVLETGDISCVTSSFRESVKLLCLQPKFRKTFLEGQELFMKLPTQEQSPSVSSLSSQIDSLPLLVELELSKSHNLCDSIDSFPTASAVWPLAHVSYFSYRFSSSDKALLVFYKWFSSLGRKLELSEVRSISTPEVSPSQRNCVVHFTFIDPICASLSLAVEDGSVLVKCRTVKESGSTCICSSVRSALESTAEAWESDVVGSVLEQSLWLPCVEDGADYGKKRTKCYSGCKDSQMESSSFSDQKLDIRPQTNWEQDSDILKKEPSVDLSQNEDTECPSFTAHPDDTLGTDVCVQLLECILRNRQLSLDKQLSGINNQLHTTDGTEEHVNSLLLPVSSSSLNCLPSSQYDATNEKPEFKPEAFPCLEDVIEETCAGKETGNVSDTPSTSQAVFFNSHYSESAAEKSNCEEGLIADNHPSPETKENLLPNVIPQEAFSVKGVGTCFHKEESREDQGIEIDQSPGPSFTTVGRENDRGTVAINGLVCELQGEVAFYQDQCRKLREEVVELKEKWKLSEDEKQDLQAEVGRQLFLESKEKRSIKIYQPPSEHASRTSMPGRVRGASHDFSVMGAKLLGGAGPLNNSGFLFQQRLQEISNSLSELELSRIKSLVRPLLDCLRLARIREGSELFEELERKGELSCSFVRDLLRRIHRFDLVEKLAVPFHNGDESYRGESYLSQEKNQQNEGSESVSGVDGKQADEVEEWNDIFDNTEDDGEVQFSNSSNINPFNSDSEVAAITFHAEIINESSFVDMDLSKERCDSASSLSQSFDVPSIGVVSEERSQSLSVTGEQFESGELKGACGAGNERGREGSNESSLHDGAEQQFNFNHHFNDIVDGAVNLPDRAQHSLMLEDFTGENQDSLPYGDTTQRQNVSVPPQVGGPVAHGVANAFLARHSEDKHLHESLYYTNAEEIFTENSSLPGASHVDGMKNLMDSNKAKQNLGDSQFARRPDPYNQPHSLLFHQAGGVYIGGNNGLNTDFNLLNPIIANDFAPCTRMQDGTFPYLQRDELHSGFTGSGLTSDFMQTTGSQTGAFNTSNSNFSVNDYALGTKEPQIPPDGHFTSLQINQPPQPGFNGSGFSFDLTGTTGHEMTPSATVTHRNSDLSGSSSMLPSTTNLGLLGTSSVNMQTYDYRPDASPTASSGARANGFDSKLSAGLKSSGSSQLLPVTTGRDVLNTSGQGNSSSNAMNTSGDCLASAHYREGSRAHNSSSSWLISGTNTGRVEEACAMVERVLREREEREEFGREIERKEHEIRAERARKKREREARELEEARGWPQQQEPVTGQSLWLCEHYQRHCRVRFPCCTNFYSCHRCHNNSKECDNEEAKASHATHLKCSYCHHEQEIGEDSAKCRSCGAKMSAYFCAICKHFTSIDKNPYHCEKCGICRIHKDKSFHCDVCNVCLDKRLQGKHKCRPDSGHDECCICLEDAFSGCQILPCSHKVHRECAIAMIQNGMKKEKEKKNLIFKSSIIMSDKAACDRLLENLQFYFLHDKITDGSSLEGSRTNFMFHPPQSDSCNELNVVYLASLLAFQSGDIACLEKITNCHQDSPSDSYLMIIVGAMLNLRMKYELSENCFLSALRYFPREQNHLGIVIATVNLAAFHKVCGGYRKAQSYCNAAVELYQDTARTSPMDNHLMLKVIFRLARLSRELMITDYKSYFDSLRVAVKFDIQMTLVCLKEARQLIDELESTFLHVYGGNGPLFGFLQYQIGHFKVKYCETSEAQSTLQKPEEIFIHCFGRGYHMAGSCKSLQGTFALHKGNLKEVHHHLKEAHILFEKLNHHHPEVGEILLKSGDLESKAGNFENAKLIIEEALEIFISTCRKVSLQTGLAYLQDASILQRKGKFVCSALDNGKIANDIFVHHGLHHDHPDVAFCHYLLGQLLHSLGQVKETEEEFLFVHHQLLSRDDLSMKTKVISLELYQMFYLVDADGLFRGSLCSHFLSLVSLAGMKTGDEKRGHMKEIFSCLEELDSMFLTISDYLGKHVHCTLQRILEPNVQVYFTLILDSATQLGEDEFFSSKYSGKEKKQPGDYDNVYLLSSCSNSGKGPQFLLFWKASDVLKTGDVSCVTSSFHESVLLLCLQPKFRKTFLEGQELFMKLLTQEQSPSVPSLSSRIDSLPLLVELELSKAFNMFPVVKDSPKSLKRAGFDHNNQDVDAVCTDCSMYKYCGPCRVRPQSGHDECYIFMQDTPSGLQVLPSSQEIHWQCLVWLIQHNM</sequence>
<evidence type="ECO:0000256" key="1">
    <source>
        <dbReference type="ARBA" id="ARBA00022723"/>
    </source>
</evidence>
<protein>
    <submittedName>
        <fullName evidence="10">RING finger and CHY zinc finger domain-containing protein 1</fullName>
    </submittedName>
</protein>
<dbReference type="GO" id="GO:0016567">
    <property type="term" value="P:protein ubiquitination"/>
    <property type="evidence" value="ECO:0007669"/>
    <property type="project" value="TreeGrafter"/>
</dbReference>
<feature type="compositionally biased region" description="Polar residues" evidence="6">
    <location>
        <begin position="1864"/>
        <end position="1879"/>
    </location>
</feature>
<accession>A0A2B4S7U3</accession>
<dbReference type="GO" id="GO:0008270">
    <property type="term" value="F:zinc ion binding"/>
    <property type="evidence" value="ECO:0007669"/>
    <property type="project" value="UniProtKB-KW"/>
</dbReference>
<dbReference type="InterPro" id="IPR008913">
    <property type="entry name" value="Znf_CHY"/>
</dbReference>
<feature type="region of interest" description="Disordered" evidence="6">
    <location>
        <begin position="1485"/>
        <end position="1506"/>
    </location>
</feature>
<dbReference type="InterPro" id="IPR011029">
    <property type="entry name" value="DEATH-like_dom_sf"/>
</dbReference>
<feature type="coiled-coil region" evidence="5">
    <location>
        <begin position="1922"/>
        <end position="1962"/>
    </location>
</feature>
<dbReference type="InterPro" id="IPR001875">
    <property type="entry name" value="DED_dom"/>
</dbReference>
<dbReference type="PROSITE" id="PS50168">
    <property type="entry name" value="DED"/>
    <property type="match status" value="1"/>
</dbReference>
<dbReference type="SMART" id="SM00028">
    <property type="entry name" value="TPR"/>
    <property type="match status" value="7"/>
</dbReference>
<feature type="coiled-coil region" evidence="5">
    <location>
        <begin position="1180"/>
        <end position="1214"/>
    </location>
</feature>
<dbReference type="SUPFAM" id="SSF161245">
    <property type="entry name" value="Zinc hairpin stack"/>
    <property type="match status" value="1"/>
</dbReference>
<feature type="domain" description="DED" evidence="7">
    <location>
        <begin position="1275"/>
        <end position="1350"/>
    </location>
</feature>
<feature type="compositionally biased region" description="Polar residues" evidence="6">
    <location>
        <begin position="1364"/>
        <end position="1379"/>
    </location>
</feature>
<dbReference type="GO" id="GO:0005634">
    <property type="term" value="C:nucleus"/>
    <property type="evidence" value="ECO:0007669"/>
    <property type="project" value="TreeGrafter"/>
</dbReference>
<feature type="compositionally biased region" description="Basic and acidic residues" evidence="6">
    <location>
        <begin position="1495"/>
        <end position="1506"/>
    </location>
</feature>
<keyword evidence="5" id="KW-0175">Coiled coil</keyword>
<keyword evidence="11" id="KW-1185">Reference proteome</keyword>
<dbReference type="GO" id="GO:0006511">
    <property type="term" value="P:ubiquitin-dependent protein catabolic process"/>
    <property type="evidence" value="ECO:0007669"/>
    <property type="project" value="TreeGrafter"/>
</dbReference>
<dbReference type="Gene3D" id="1.10.533.10">
    <property type="entry name" value="Death Domain, Fas"/>
    <property type="match status" value="1"/>
</dbReference>
<evidence type="ECO:0000256" key="5">
    <source>
        <dbReference type="SAM" id="Coils"/>
    </source>
</evidence>
<dbReference type="GO" id="GO:0042981">
    <property type="term" value="P:regulation of apoptotic process"/>
    <property type="evidence" value="ECO:0007669"/>
    <property type="project" value="InterPro"/>
</dbReference>
<dbReference type="GO" id="GO:0061630">
    <property type="term" value="F:ubiquitin protein ligase activity"/>
    <property type="evidence" value="ECO:0007669"/>
    <property type="project" value="TreeGrafter"/>
</dbReference>
<dbReference type="PROSITE" id="PS51270">
    <property type="entry name" value="ZF_CTCHY"/>
    <property type="match status" value="1"/>
</dbReference>
<keyword evidence="2 4" id="KW-0863">Zinc-finger</keyword>
<dbReference type="Pfam" id="PF01335">
    <property type="entry name" value="DED"/>
    <property type="match status" value="1"/>
</dbReference>
<feature type="domain" description="CTCHY-type" evidence="9">
    <location>
        <begin position="2048"/>
        <end position="2110"/>
    </location>
</feature>
<dbReference type="CDD" id="cd00045">
    <property type="entry name" value="DED"/>
    <property type="match status" value="1"/>
</dbReference>
<proteinExistence type="predicted"/>
<gene>
    <name evidence="10" type="primary">Rchy1</name>
    <name evidence="10" type="ORF">AWC38_SpisGene10221</name>
</gene>
<dbReference type="OrthoDB" id="411372at2759"/>
<keyword evidence="3" id="KW-0862">Zinc</keyword>
<evidence type="ECO:0000256" key="3">
    <source>
        <dbReference type="ARBA" id="ARBA00022833"/>
    </source>
</evidence>
<evidence type="ECO:0000259" key="9">
    <source>
        <dbReference type="PROSITE" id="PS51270"/>
    </source>
</evidence>
<dbReference type="InterPro" id="IPR017921">
    <property type="entry name" value="Znf_CTCHY"/>
</dbReference>
<feature type="region of interest" description="Disordered" evidence="6">
    <location>
        <begin position="1138"/>
        <end position="1161"/>
    </location>
</feature>
<name>A0A2B4S7U3_STYPI</name>
<dbReference type="SUPFAM" id="SSF47986">
    <property type="entry name" value="DEATH domain"/>
    <property type="match status" value="1"/>
</dbReference>
<evidence type="ECO:0000256" key="6">
    <source>
        <dbReference type="SAM" id="MobiDB-lite"/>
    </source>
</evidence>
<dbReference type="Pfam" id="PF05495">
    <property type="entry name" value="zf-CHY"/>
    <property type="match status" value="1"/>
</dbReference>
<dbReference type="SUPFAM" id="SSF48452">
    <property type="entry name" value="TPR-like"/>
    <property type="match status" value="3"/>
</dbReference>
<evidence type="ECO:0000259" key="7">
    <source>
        <dbReference type="PROSITE" id="PS50168"/>
    </source>
</evidence>
<evidence type="ECO:0000256" key="2">
    <source>
        <dbReference type="ARBA" id="ARBA00022771"/>
    </source>
</evidence>
<feature type="domain" description="CHY-type" evidence="8">
    <location>
        <begin position="1973"/>
        <end position="2046"/>
    </location>
</feature>
<dbReference type="InterPro" id="IPR037274">
    <property type="entry name" value="Znf_CHY_sf"/>
</dbReference>
<dbReference type="PROSITE" id="PS51266">
    <property type="entry name" value="ZF_CHY"/>
    <property type="match status" value="1"/>
</dbReference>
<comment type="caution">
    <text evidence="10">The sequence shown here is derived from an EMBL/GenBank/DDBJ whole genome shotgun (WGS) entry which is preliminary data.</text>
</comment>
<dbReference type="SMART" id="SM00031">
    <property type="entry name" value="DED"/>
    <property type="match status" value="1"/>
</dbReference>
<dbReference type="InterPro" id="IPR037275">
    <property type="entry name" value="Znf_CTCHY_sf"/>
</dbReference>
<dbReference type="SUPFAM" id="SSF161219">
    <property type="entry name" value="CHY zinc finger-like"/>
    <property type="match status" value="1"/>
</dbReference>
<dbReference type="EMBL" id="LSMT01000158">
    <property type="protein sequence ID" value="PFX25159.1"/>
    <property type="molecule type" value="Genomic_DNA"/>
</dbReference>
<evidence type="ECO:0000259" key="8">
    <source>
        <dbReference type="PROSITE" id="PS51266"/>
    </source>
</evidence>
<dbReference type="InterPro" id="IPR011990">
    <property type="entry name" value="TPR-like_helical_dom_sf"/>
</dbReference>
<reference evidence="11" key="1">
    <citation type="journal article" date="2017" name="bioRxiv">
        <title>Comparative analysis of the genomes of Stylophora pistillata and Acropora digitifera provides evidence for extensive differences between species of corals.</title>
        <authorList>
            <person name="Voolstra C.R."/>
            <person name="Li Y."/>
            <person name="Liew Y.J."/>
            <person name="Baumgarten S."/>
            <person name="Zoccola D."/>
            <person name="Flot J.-F."/>
            <person name="Tambutte S."/>
            <person name="Allemand D."/>
            <person name="Aranda M."/>
        </authorList>
    </citation>
    <scope>NUCLEOTIDE SEQUENCE [LARGE SCALE GENOMIC DNA]</scope>
</reference>
<evidence type="ECO:0000313" key="11">
    <source>
        <dbReference type="Proteomes" id="UP000225706"/>
    </source>
</evidence>